<comment type="similarity">
    <text evidence="2">Belongs to the chromate ion transporter (CHR) (TC 2.A.51) family.</text>
</comment>
<keyword evidence="3" id="KW-1003">Cell membrane</keyword>
<evidence type="ECO:0000256" key="6">
    <source>
        <dbReference type="ARBA" id="ARBA00023136"/>
    </source>
</evidence>
<feature type="transmembrane region" description="Helical" evidence="7">
    <location>
        <begin position="144"/>
        <end position="160"/>
    </location>
</feature>
<dbReference type="InterPro" id="IPR052518">
    <property type="entry name" value="CHR_Transporter"/>
</dbReference>
<feature type="transmembrane region" description="Helical" evidence="7">
    <location>
        <begin position="7"/>
        <end position="30"/>
    </location>
</feature>
<evidence type="ECO:0000256" key="2">
    <source>
        <dbReference type="ARBA" id="ARBA00005262"/>
    </source>
</evidence>
<keyword evidence="5 7" id="KW-1133">Transmembrane helix</keyword>
<evidence type="ECO:0000256" key="5">
    <source>
        <dbReference type="ARBA" id="ARBA00022989"/>
    </source>
</evidence>
<proteinExistence type="inferred from homology"/>
<reference evidence="8 9" key="1">
    <citation type="submission" date="2020-07" db="EMBL/GenBank/DDBJ databases">
        <title>Facklamia lactis sp. nov., isolated from raw milk.</title>
        <authorList>
            <person name="Doll E.V."/>
            <person name="Huptas C."/>
            <person name="Staib L."/>
            <person name="Wenning M."/>
            <person name="Scherer S."/>
        </authorList>
    </citation>
    <scope>NUCLEOTIDE SEQUENCE [LARGE SCALE GENOMIC DNA]</scope>
    <source>
        <strain evidence="8 9">DSM 111018</strain>
    </source>
</reference>
<dbReference type="PANTHER" id="PTHR43663">
    <property type="entry name" value="CHROMATE TRANSPORT PROTEIN-RELATED"/>
    <property type="match status" value="1"/>
</dbReference>
<dbReference type="InterPro" id="IPR003370">
    <property type="entry name" value="Chromate_transpt"/>
</dbReference>
<sequence>MKNKLEFLWKLFCATFLLSALTFGGGYVIVSLMKDRFVNDYHWIDDEEMLNLISIAQSSPGPIAVNAAIIIGYQLAGVLGILTTVIATVLPPFVIISVISLFYQSFSQNQWVALILEGMQAGVAAVIISVVIEMCNGIIKKKNYLLNGIMIVTFIAVYYMNIDVSIIILFCLCIGILINFFDKEKSHDI</sequence>
<keyword evidence="6 7" id="KW-0472">Membrane</keyword>
<evidence type="ECO:0000256" key="4">
    <source>
        <dbReference type="ARBA" id="ARBA00022692"/>
    </source>
</evidence>
<evidence type="ECO:0000256" key="3">
    <source>
        <dbReference type="ARBA" id="ARBA00022475"/>
    </source>
</evidence>
<protein>
    <submittedName>
        <fullName evidence="8">Chromate transporter</fullName>
    </submittedName>
</protein>
<keyword evidence="9" id="KW-1185">Reference proteome</keyword>
<dbReference type="EMBL" id="JACBXQ010000004">
    <property type="protein sequence ID" value="MBG9986782.1"/>
    <property type="molecule type" value="Genomic_DNA"/>
</dbReference>
<feature type="transmembrane region" description="Helical" evidence="7">
    <location>
        <begin position="111"/>
        <end position="132"/>
    </location>
</feature>
<name>A0ABS0LRI6_9LACT</name>
<gene>
    <name evidence="8" type="ORF">HZY91_07710</name>
</gene>
<evidence type="ECO:0000256" key="1">
    <source>
        <dbReference type="ARBA" id="ARBA00004651"/>
    </source>
</evidence>
<accession>A0ABS0LRI6</accession>
<evidence type="ECO:0000313" key="9">
    <source>
        <dbReference type="Proteomes" id="UP000721415"/>
    </source>
</evidence>
<dbReference type="RefSeq" id="WP_197115695.1">
    <property type="nucleotide sequence ID" value="NZ_JACBXQ010000004.1"/>
</dbReference>
<dbReference type="Pfam" id="PF02417">
    <property type="entry name" value="Chromate_transp"/>
    <property type="match status" value="1"/>
</dbReference>
<feature type="transmembrane region" description="Helical" evidence="7">
    <location>
        <begin position="50"/>
        <end position="71"/>
    </location>
</feature>
<evidence type="ECO:0000256" key="7">
    <source>
        <dbReference type="SAM" id="Phobius"/>
    </source>
</evidence>
<organism evidence="8 9">
    <name type="scientific">Facklamia lactis</name>
    <dbReference type="NCBI Taxonomy" id="2749967"/>
    <lineage>
        <taxon>Bacteria</taxon>
        <taxon>Bacillati</taxon>
        <taxon>Bacillota</taxon>
        <taxon>Bacilli</taxon>
        <taxon>Lactobacillales</taxon>
        <taxon>Aerococcaceae</taxon>
        <taxon>Facklamia</taxon>
    </lineage>
</organism>
<comment type="subcellular location">
    <subcellularLocation>
        <location evidence="1">Cell membrane</location>
        <topology evidence="1">Multi-pass membrane protein</topology>
    </subcellularLocation>
</comment>
<comment type="caution">
    <text evidence="8">The sequence shown here is derived from an EMBL/GenBank/DDBJ whole genome shotgun (WGS) entry which is preliminary data.</text>
</comment>
<feature type="transmembrane region" description="Helical" evidence="7">
    <location>
        <begin position="78"/>
        <end position="105"/>
    </location>
</feature>
<keyword evidence="4 7" id="KW-0812">Transmembrane</keyword>
<feature type="transmembrane region" description="Helical" evidence="7">
    <location>
        <begin position="166"/>
        <end position="182"/>
    </location>
</feature>
<dbReference type="Proteomes" id="UP000721415">
    <property type="component" value="Unassembled WGS sequence"/>
</dbReference>
<evidence type="ECO:0000313" key="8">
    <source>
        <dbReference type="EMBL" id="MBG9986782.1"/>
    </source>
</evidence>
<dbReference type="PANTHER" id="PTHR43663:SF1">
    <property type="entry name" value="CHROMATE TRANSPORTER"/>
    <property type="match status" value="1"/>
</dbReference>